<reference evidence="1" key="1">
    <citation type="journal article" date="2020" name="Fungal Divers.">
        <title>Resolving the Mortierellaceae phylogeny through synthesis of multi-gene phylogenetics and phylogenomics.</title>
        <authorList>
            <person name="Vandepol N."/>
            <person name="Liber J."/>
            <person name="Desiro A."/>
            <person name="Na H."/>
            <person name="Kennedy M."/>
            <person name="Barry K."/>
            <person name="Grigoriev I.V."/>
            <person name="Miller A.N."/>
            <person name="O'Donnell K."/>
            <person name="Stajich J.E."/>
            <person name="Bonito G."/>
        </authorList>
    </citation>
    <scope>NUCLEOTIDE SEQUENCE</scope>
    <source>
        <strain evidence="1">KOD948</strain>
    </source>
</reference>
<evidence type="ECO:0000313" key="2">
    <source>
        <dbReference type="Proteomes" id="UP000726737"/>
    </source>
</evidence>
<dbReference type="AlphaFoldDB" id="A0A9P6TTV2"/>
<keyword evidence="2" id="KW-1185">Reference proteome</keyword>
<gene>
    <name evidence="1" type="ORF">BG011_003498</name>
</gene>
<feature type="non-terminal residue" evidence="1">
    <location>
        <position position="93"/>
    </location>
</feature>
<protein>
    <submittedName>
        <fullName evidence="1">Uncharacterized protein</fullName>
    </submittedName>
</protein>
<sequence>MDINHLLDYPGEDYIGYTPNNIEELTNEDEDEGEEDDSNDYSVEVAPARVEDVISMLVSVQLFFQQQDGDYRDALSCVRKLNDMADTIQSKRL</sequence>
<comment type="caution">
    <text evidence="1">The sequence shown here is derived from an EMBL/GenBank/DDBJ whole genome shotgun (WGS) entry which is preliminary data.</text>
</comment>
<dbReference type="EMBL" id="JAAAJA010002305">
    <property type="protein sequence ID" value="KAG0241607.1"/>
    <property type="molecule type" value="Genomic_DNA"/>
</dbReference>
<accession>A0A9P6TTV2</accession>
<evidence type="ECO:0000313" key="1">
    <source>
        <dbReference type="EMBL" id="KAG0241607.1"/>
    </source>
</evidence>
<name>A0A9P6TTV2_9FUNG</name>
<dbReference type="OrthoDB" id="2449190at2759"/>
<organism evidence="1 2">
    <name type="scientific">Mortierella polycephala</name>
    <dbReference type="NCBI Taxonomy" id="41804"/>
    <lineage>
        <taxon>Eukaryota</taxon>
        <taxon>Fungi</taxon>
        <taxon>Fungi incertae sedis</taxon>
        <taxon>Mucoromycota</taxon>
        <taxon>Mortierellomycotina</taxon>
        <taxon>Mortierellomycetes</taxon>
        <taxon>Mortierellales</taxon>
        <taxon>Mortierellaceae</taxon>
        <taxon>Mortierella</taxon>
    </lineage>
</organism>
<proteinExistence type="predicted"/>
<dbReference type="Proteomes" id="UP000726737">
    <property type="component" value="Unassembled WGS sequence"/>
</dbReference>